<proteinExistence type="predicted"/>
<dbReference type="EMBL" id="CYRY02025169">
    <property type="protein sequence ID" value="VCW98330.1"/>
    <property type="molecule type" value="Genomic_DNA"/>
</dbReference>
<accession>A0A9X9Q2Y7</accession>
<reference evidence="1 2" key="1">
    <citation type="submission" date="2018-10" db="EMBL/GenBank/DDBJ databases">
        <authorList>
            <person name="Ekblom R."/>
            <person name="Jareborg N."/>
        </authorList>
    </citation>
    <scope>NUCLEOTIDE SEQUENCE [LARGE SCALE GENOMIC DNA]</scope>
    <source>
        <tissue evidence="1">Muscle</tissue>
    </source>
</reference>
<keyword evidence="2" id="KW-1185">Reference proteome</keyword>
<protein>
    <submittedName>
        <fullName evidence="1">Uncharacterized protein</fullName>
    </submittedName>
</protein>
<comment type="caution">
    <text evidence="1">The sequence shown here is derived from an EMBL/GenBank/DDBJ whole genome shotgun (WGS) entry which is preliminary data.</text>
</comment>
<gene>
    <name evidence="1" type="ORF">BN2614_LOCUS1</name>
</gene>
<evidence type="ECO:0000313" key="2">
    <source>
        <dbReference type="Proteomes" id="UP000269945"/>
    </source>
</evidence>
<name>A0A9X9Q2Y7_GULGU</name>
<sequence>MGTSRPNLLTAEGTAQVSEATHIRGSRLLSKLHLLRIIISTHNQNPQILSFLSVERSGTSLPYVAISSANTERDTRRGGPAHLVKEGVSRNHSAHSTASCCVFRV</sequence>
<organism evidence="1 2">
    <name type="scientific">Gulo gulo</name>
    <name type="common">Wolverine</name>
    <name type="synonym">Gluton</name>
    <dbReference type="NCBI Taxonomy" id="48420"/>
    <lineage>
        <taxon>Eukaryota</taxon>
        <taxon>Metazoa</taxon>
        <taxon>Chordata</taxon>
        <taxon>Craniata</taxon>
        <taxon>Vertebrata</taxon>
        <taxon>Euteleostomi</taxon>
        <taxon>Mammalia</taxon>
        <taxon>Eutheria</taxon>
        <taxon>Laurasiatheria</taxon>
        <taxon>Carnivora</taxon>
        <taxon>Caniformia</taxon>
        <taxon>Musteloidea</taxon>
        <taxon>Mustelidae</taxon>
        <taxon>Guloninae</taxon>
        <taxon>Gulo</taxon>
    </lineage>
</organism>
<dbReference type="AlphaFoldDB" id="A0A9X9Q2Y7"/>
<evidence type="ECO:0000313" key="1">
    <source>
        <dbReference type="EMBL" id="VCW98330.1"/>
    </source>
</evidence>
<dbReference type="Proteomes" id="UP000269945">
    <property type="component" value="Unassembled WGS sequence"/>
</dbReference>